<dbReference type="InterPro" id="IPR036976">
    <property type="entry name" value="RimM_N_sf"/>
</dbReference>
<dbReference type="Gene3D" id="2.40.30.60">
    <property type="entry name" value="RimM"/>
    <property type="match status" value="1"/>
</dbReference>
<comment type="subunit">
    <text evidence="5">Binds ribosomal protein uS19.</text>
</comment>
<dbReference type="GO" id="GO:0006364">
    <property type="term" value="P:rRNA processing"/>
    <property type="evidence" value="ECO:0007669"/>
    <property type="project" value="UniProtKB-UniRule"/>
</dbReference>
<evidence type="ECO:0000256" key="4">
    <source>
        <dbReference type="ARBA" id="ARBA00023186"/>
    </source>
</evidence>
<comment type="domain">
    <text evidence="5">The PRC barrel domain binds ribosomal protein uS19.</text>
</comment>
<keyword evidence="1 5" id="KW-0963">Cytoplasm</keyword>
<name>A0A222FK46_9GAMM</name>
<evidence type="ECO:0000259" key="6">
    <source>
        <dbReference type="Pfam" id="PF01782"/>
    </source>
</evidence>
<feature type="domain" description="Ribosome maturation factor RimM PRC barrel" evidence="7">
    <location>
        <begin position="106"/>
        <end position="177"/>
    </location>
</feature>
<comment type="similarity">
    <text evidence="5">Belongs to the RimM family.</text>
</comment>
<gene>
    <name evidence="5" type="primary">rimM</name>
    <name evidence="8" type="ORF">CHH28_10180</name>
</gene>
<dbReference type="InterPro" id="IPR002676">
    <property type="entry name" value="RimM_N"/>
</dbReference>
<comment type="subcellular location">
    <subcellularLocation>
        <location evidence="5">Cytoplasm</location>
    </subcellularLocation>
</comment>
<dbReference type="GO" id="GO:0043022">
    <property type="term" value="F:ribosome binding"/>
    <property type="evidence" value="ECO:0007669"/>
    <property type="project" value="InterPro"/>
</dbReference>
<dbReference type="InterPro" id="IPR056792">
    <property type="entry name" value="PRC_RimM"/>
</dbReference>
<dbReference type="PANTHER" id="PTHR33692:SF1">
    <property type="entry name" value="RIBOSOME MATURATION FACTOR RIMM"/>
    <property type="match status" value="1"/>
</dbReference>
<dbReference type="Pfam" id="PF01782">
    <property type="entry name" value="RimM"/>
    <property type="match status" value="1"/>
</dbReference>
<dbReference type="InterPro" id="IPR011033">
    <property type="entry name" value="PRC_barrel-like_sf"/>
</dbReference>
<protein>
    <recommendedName>
        <fullName evidence="5">Ribosome maturation factor RimM</fullName>
    </recommendedName>
</protein>
<dbReference type="Pfam" id="PF24986">
    <property type="entry name" value="PRC_RimM"/>
    <property type="match status" value="1"/>
</dbReference>
<dbReference type="NCBIfam" id="TIGR02273">
    <property type="entry name" value="16S_RimM"/>
    <property type="match status" value="1"/>
</dbReference>
<accession>A0A222FK46</accession>
<dbReference type="EMBL" id="CP022530">
    <property type="protein sequence ID" value="ASP39022.1"/>
    <property type="molecule type" value="Genomic_DNA"/>
</dbReference>
<dbReference type="Gene3D" id="2.30.30.240">
    <property type="entry name" value="PRC-barrel domain"/>
    <property type="match status" value="1"/>
</dbReference>
<evidence type="ECO:0000256" key="1">
    <source>
        <dbReference type="ARBA" id="ARBA00022490"/>
    </source>
</evidence>
<dbReference type="RefSeq" id="WP_094060206.1">
    <property type="nucleotide sequence ID" value="NZ_CP022530.1"/>
</dbReference>
<keyword evidence="9" id="KW-1185">Reference proteome</keyword>
<proteinExistence type="inferred from homology"/>
<evidence type="ECO:0000256" key="3">
    <source>
        <dbReference type="ARBA" id="ARBA00022552"/>
    </source>
</evidence>
<keyword evidence="2 5" id="KW-0690">Ribosome biogenesis</keyword>
<dbReference type="GO" id="GO:0042274">
    <property type="term" value="P:ribosomal small subunit biogenesis"/>
    <property type="evidence" value="ECO:0007669"/>
    <property type="project" value="UniProtKB-UniRule"/>
</dbReference>
<keyword evidence="4 5" id="KW-0143">Chaperone</keyword>
<dbReference type="HAMAP" id="MF_00014">
    <property type="entry name" value="Ribosome_mat_RimM"/>
    <property type="match status" value="1"/>
</dbReference>
<evidence type="ECO:0000313" key="8">
    <source>
        <dbReference type="EMBL" id="ASP39022.1"/>
    </source>
</evidence>
<dbReference type="InterPro" id="IPR009000">
    <property type="entry name" value="Transl_B-barrel_sf"/>
</dbReference>
<dbReference type="Proteomes" id="UP000202440">
    <property type="component" value="Chromosome"/>
</dbReference>
<dbReference type="AlphaFoldDB" id="A0A222FK46"/>
<comment type="function">
    <text evidence="5">An accessory protein needed during the final step in the assembly of 30S ribosomal subunit, possibly for assembly of the head region. Essential for efficient processing of 16S rRNA. May be needed both before and after RbfA during the maturation of 16S rRNA. It has affinity for free ribosomal 30S subunits but not for 70S ribosomes.</text>
</comment>
<evidence type="ECO:0000259" key="7">
    <source>
        <dbReference type="Pfam" id="PF24986"/>
    </source>
</evidence>
<organism evidence="8 9">
    <name type="scientific">Bacterioplanes sanyensis</name>
    <dbReference type="NCBI Taxonomy" id="1249553"/>
    <lineage>
        <taxon>Bacteria</taxon>
        <taxon>Pseudomonadati</taxon>
        <taxon>Pseudomonadota</taxon>
        <taxon>Gammaproteobacteria</taxon>
        <taxon>Oceanospirillales</taxon>
        <taxon>Oceanospirillaceae</taxon>
        <taxon>Bacterioplanes</taxon>
    </lineage>
</organism>
<evidence type="ECO:0000256" key="2">
    <source>
        <dbReference type="ARBA" id="ARBA00022517"/>
    </source>
</evidence>
<dbReference type="InterPro" id="IPR011961">
    <property type="entry name" value="RimM"/>
</dbReference>
<keyword evidence="3 5" id="KW-0698">rRNA processing</keyword>
<evidence type="ECO:0000313" key="9">
    <source>
        <dbReference type="Proteomes" id="UP000202440"/>
    </source>
</evidence>
<dbReference type="GO" id="GO:0005840">
    <property type="term" value="C:ribosome"/>
    <property type="evidence" value="ECO:0007669"/>
    <property type="project" value="InterPro"/>
</dbReference>
<dbReference type="SUPFAM" id="SSF50447">
    <property type="entry name" value="Translation proteins"/>
    <property type="match status" value="1"/>
</dbReference>
<dbReference type="KEGG" id="bsan:CHH28_10180"/>
<dbReference type="OrthoDB" id="9783509at2"/>
<dbReference type="SUPFAM" id="SSF50346">
    <property type="entry name" value="PRC-barrel domain"/>
    <property type="match status" value="1"/>
</dbReference>
<sequence>MSTQHAAEQDITVLGKITSAFGVKGWVKVYSFTDPMASIFDYPNWLVNIDGQWRTVKVREGKPQGKGLVAALEGVNDRDAALALSQVEIAVPTADLPELEEDEHYWFQLQGLKVFHTDGQLLGQVKELFDSGGGNQVMVISSTTDSIDSRQRMVPFVGAIVLEVDLEQGQIQVDWDPDF</sequence>
<reference evidence="8 9" key="1">
    <citation type="submission" date="2017-07" db="EMBL/GenBank/DDBJ databases">
        <title>Annotated genome sequence of Bacterioplanes sanyensis isolated from Red Sea.</title>
        <authorList>
            <person name="Rehman Z.U."/>
        </authorList>
    </citation>
    <scope>NUCLEOTIDE SEQUENCE [LARGE SCALE GENOMIC DNA]</scope>
    <source>
        <strain evidence="8 9">NV9</strain>
    </source>
</reference>
<dbReference type="PANTHER" id="PTHR33692">
    <property type="entry name" value="RIBOSOME MATURATION FACTOR RIMM"/>
    <property type="match status" value="1"/>
</dbReference>
<feature type="domain" description="RimM N-terminal" evidence="6">
    <location>
        <begin position="14"/>
        <end position="94"/>
    </location>
</feature>
<dbReference type="GO" id="GO:0005737">
    <property type="term" value="C:cytoplasm"/>
    <property type="evidence" value="ECO:0007669"/>
    <property type="project" value="UniProtKB-SubCell"/>
</dbReference>
<evidence type="ECO:0000256" key="5">
    <source>
        <dbReference type="HAMAP-Rule" id="MF_00014"/>
    </source>
</evidence>